<evidence type="ECO:0000313" key="3">
    <source>
        <dbReference type="Proteomes" id="UP001172102"/>
    </source>
</evidence>
<evidence type="ECO:0000313" key="2">
    <source>
        <dbReference type="EMBL" id="KAK0725596.1"/>
    </source>
</evidence>
<name>A0AA40B0Y1_9PEZI</name>
<gene>
    <name evidence="2" type="ORF">B0H67DRAFT_570984</name>
</gene>
<evidence type="ECO:0000256" key="1">
    <source>
        <dbReference type="SAM" id="MobiDB-lite"/>
    </source>
</evidence>
<sequence length="220" mass="24039">MTLYMPHSNGFLFAKTLTPPPCDVPSNQARRTNQGRGVSRSRTPSFGGVNVVSVSLSLCLSCKAPVEENIAGMPGLELGMNDGCVEMPQYIGGIDYNDKPPYRSSSFPTFFDVVRKHCKKGALLTGHPDNMALKASAFPLDVCEVWPHSLYHPAPRSACCRAESSWWCYRPWPDQGGRQRSPHSRHYQKLLIGPSSPWPPSSPLDGVTLLAHTMAAVDAG</sequence>
<protein>
    <submittedName>
        <fullName evidence="2">Uncharacterized protein</fullName>
    </submittedName>
</protein>
<keyword evidence="3" id="KW-1185">Reference proteome</keyword>
<organism evidence="2 3">
    <name type="scientific">Lasiosphaeris hirsuta</name>
    <dbReference type="NCBI Taxonomy" id="260670"/>
    <lineage>
        <taxon>Eukaryota</taxon>
        <taxon>Fungi</taxon>
        <taxon>Dikarya</taxon>
        <taxon>Ascomycota</taxon>
        <taxon>Pezizomycotina</taxon>
        <taxon>Sordariomycetes</taxon>
        <taxon>Sordariomycetidae</taxon>
        <taxon>Sordariales</taxon>
        <taxon>Lasiosphaeriaceae</taxon>
        <taxon>Lasiosphaeris</taxon>
    </lineage>
</organism>
<proteinExistence type="predicted"/>
<feature type="region of interest" description="Disordered" evidence="1">
    <location>
        <begin position="22"/>
        <end position="42"/>
    </location>
</feature>
<dbReference type="EMBL" id="JAUKUA010000002">
    <property type="protein sequence ID" value="KAK0725596.1"/>
    <property type="molecule type" value="Genomic_DNA"/>
</dbReference>
<dbReference type="AlphaFoldDB" id="A0AA40B0Y1"/>
<feature type="compositionally biased region" description="Polar residues" evidence="1">
    <location>
        <begin position="25"/>
        <end position="42"/>
    </location>
</feature>
<accession>A0AA40B0Y1</accession>
<dbReference type="Proteomes" id="UP001172102">
    <property type="component" value="Unassembled WGS sequence"/>
</dbReference>
<reference evidence="2" key="1">
    <citation type="submission" date="2023-06" db="EMBL/GenBank/DDBJ databases">
        <title>Genome-scale phylogeny and comparative genomics of the fungal order Sordariales.</title>
        <authorList>
            <consortium name="Lawrence Berkeley National Laboratory"/>
            <person name="Hensen N."/>
            <person name="Bonometti L."/>
            <person name="Westerberg I."/>
            <person name="Brannstrom I.O."/>
            <person name="Guillou S."/>
            <person name="Cros-Aarteil S."/>
            <person name="Calhoun S."/>
            <person name="Haridas S."/>
            <person name="Kuo A."/>
            <person name="Mondo S."/>
            <person name="Pangilinan J."/>
            <person name="Riley R."/>
            <person name="Labutti K."/>
            <person name="Andreopoulos B."/>
            <person name="Lipzen A."/>
            <person name="Chen C."/>
            <person name="Yanf M."/>
            <person name="Daum C."/>
            <person name="Ng V."/>
            <person name="Clum A."/>
            <person name="Steindorff A."/>
            <person name="Ohm R."/>
            <person name="Martin F."/>
            <person name="Silar P."/>
            <person name="Natvig D."/>
            <person name="Lalanne C."/>
            <person name="Gautier V."/>
            <person name="Ament-Velasquez S.L."/>
            <person name="Kruys A."/>
            <person name="Hutchinson M.I."/>
            <person name="Powell A.J."/>
            <person name="Barry K."/>
            <person name="Miller A.N."/>
            <person name="Grigoriev I.V."/>
            <person name="Debuchy R."/>
            <person name="Gladieux P."/>
            <person name="Thoren M.H."/>
            <person name="Johannesson H."/>
        </authorList>
    </citation>
    <scope>NUCLEOTIDE SEQUENCE</scope>
    <source>
        <strain evidence="2">SMH4607-1</strain>
    </source>
</reference>
<comment type="caution">
    <text evidence="2">The sequence shown here is derived from an EMBL/GenBank/DDBJ whole genome shotgun (WGS) entry which is preliminary data.</text>
</comment>